<protein>
    <recommendedName>
        <fullName evidence="8">Carboxylic ester hydrolase</fullName>
        <ecNumber evidence="8">3.1.1.-</ecNumber>
    </recommendedName>
</protein>
<evidence type="ECO:0000256" key="6">
    <source>
        <dbReference type="ARBA" id="ARBA00022837"/>
    </source>
</evidence>
<dbReference type="Proteomes" id="UP001521116">
    <property type="component" value="Unassembled WGS sequence"/>
</dbReference>
<sequence>MKSGHATTMLAGAIATTASAFECTQSVFEAVIPSNTSVSLVQNVVQNGTFEVPASDIAYPTSPTGLQALCAVQIKVPAPGNTTYEFGLFLPDEWNGRFLAVGNGGFAGGINWEDMGAGVGYGFAVVSTDTGHNSTALDAKWAYNELEELENWGYRALHGSVVLGKQIVESFYGEAPAFNYYTGCSAGGKQGFKEVEEFPDDFDGVVAGAPAWWTSHLQLWNGKVGLYNLPVDAPYRLNSSHVSALAAEVLKQCDPQDGVTDAIIQDPTRCRFVPETLLCTSNATNTSTCLNAAQIQTVYQLYNDWVIGNQSFVFPHFQLGSEAQWDLLVLGDAPSTLMTDYVQYMLQLGPDWDWRTDWDDEAIVALSDAINPGNATADSYDLGPFHARGGKLLHYHGYADGSIATGSSVYLYNQVTQTLKPRGVDIDEFYRFFLVPGMQ</sequence>
<evidence type="ECO:0000256" key="3">
    <source>
        <dbReference type="ARBA" id="ARBA00022723"/>
    </source>
</evidence>
<keyword evidence="6" id="KW-0106">Calcium</keyword>
<evidence type="ECO:0000256" key="5">
    <source>
        <dbReference type="ARBA" id="ARBA00022801"/>
    </source>
</evidence>
<comment type="similarity">
    <text evidence="1 8">Belongs to the tannase family.</text>
</comment>
<dbReference type="InterPro" id="IPR029058">
    <property type="entry name" value="AB_hydrolase_fold"/>
</dbReference>
<dbReference type="InterPro" id="IPR011118">
    <property type="entry name" value="Tannase/feruloyl_esterase"/>
</dbReference>
<proteinExistence type="inferred from homology"/>
<dbReference type="PANTHER" id="PTHR33938:SF2">
    <property type="entry name" value="CARBOXYLIC ESTER HYDROLASE"/>
    <property type="match status" value="1"/>
</dbReference>
<gene>
    <name evidence="9" type="ORF">SLS56_010959</name>
</gene>
<keyword evidence="10" id="KW-1185">Reference proteome</keyword>
<dbReference type="Pfam" id="PF07519">
    <property type="entry name" value="Tannase"/>
    <property type="match status" value="2"/>
</dbReference>
<dbReference type="EC" id="3.1.1.-" evidence="8"/>
<feature type="signal peptide" evidence="8">
    <location>
        <begin position="1"/>
        <end position="20"/>
    </location>
</feature>
<reference evidence="9 10" key="1">
    <citation type="submission" date="2024-02" db="EMBL/GenBank/DDBJ databases">
        <title>De novo assembly and annotation of 12 fungi associated with fruit tree decline syndrome in Ontario, Canada.</title>
        <authorList>
            <person name="Sulman M."/>
            <person name="Ellouze W."/>
            <person name="Ilyukhin E."/>
        </authorList>
    </citation>
    <scope>NUCLEOTIDE SEQUENCE [LARGE SCALE GENOMIC DNA]</scope>
    <source>
        <strain evidence="9 10">M1-105</strain>
    </source>
</reference>
<keyword evidence="4 8" id="KW-0732">Signal</keyword>
<accession>A0ABR3SDF7</accession>
<keyword evidence="3" id="KW-0479">Metal-binding</keyword>
<evidence type="ECO:0000256" key="7">
    <source>
        <dbReference type="ARBA" id="ARBA00023157"/>
    </source>
</evidence>
<dbReference type="Gene3D" id="3.40.50.1820">
    <property type="entry name" value="alpha/beta hydrolase"/>
    <property type="match status" value="1"/>
</dbReference>
<evidence type="ECO:0000256" key="2">
    <source>
        <dbReference type="ARBA" id="ARBA00022487"/>
    </source>
</evidence>
<keyword evidence="7" id="KW-1015">Disulfide bond</keyword>
<feature type="chain" id="PRO_5044999037" description="Carboxylic ester hydrolase" evidence="8">
    <location>
        <begin position="21"/>
        <end position="439"/>
    </location>
</feature>
<name>A0ABR3SDF7_9PEZI</name>
<dbReference type="EMBL" id="JAJVDC020000230">
    <property type="protein sequence ID" value="KAL1617556.1"/>
    <property type="molecule type" value="Genomic_DNA"/>
</dbReference>
<comment type="caution">
    <text evidence="9">The sequence shown here is derived from an EMBL/GenBank/DDBJ whole genome shotgun (WGS) entry which is preliminary data.</text>
</comment>
<organism evidence="9 10">
    <name type="scientific">Neofusicoccum ribis</name>
    <dbReference type="NCBI Taxonomy" id="45134"/>
    <lineage>
        <taxon>Eukaryota</taxon>
        <taxon>Fungi</taxon>
        <taxon>Dikarya</taxon>
        <taxon>Ascomycota</taxon>
        <taxon>Pezizomycotina</taxon>
        <taxon>Dothideomycetes</taxon>
        <taxon>Dothideomycetes incertae sedis</taxon>
        <taxon>Botryosphaeriales</taxon>
        <taxon>Botryosphaeriaceae</taxon>
        <taxon>Neofusicoccum</taxon>
    </lineage>
</organism>
<evidence type="ECO:0000256" key="8">
    <source>
        <dbReference type="RuleBase" id="RU361238"/>
    </source>
</evidence>
<evidence type="ECO:0000313" key="9">
    <source>
        <dbReference type="EMBL" id="KAL1617556.1"/>
    </source>
</evidence>
<evidence type="ECO:0000256" key="1">
    <source>
        <dbReference type="ARBA" id="ARBA00006249"/>
    </source>
</evidence>
<keyword evidence="2" id="KW-0719">Serine esterase</keyword>
<dbReference type="PANTHER" id="PTHR33938">
    <property type="entry name" value="FERULOYL ESTERASE B-RELATED"/>
    <property type="match status" value="1"/>
</dbReference>
<dbReference type="SUPFAM" id="SSF53474">
    <property type="entry name" value="alpha/beta-Hydrolases"/>
    <property type="match status" value="1"/>
</dbReference>
<evidence type="ECO:0000313" key="10">
    <source>
        <dbReference type="Proteomes" id="UP001521116"/>
    </source>
</evidence>
<keyword evidence="5 8" id="KW-0378">Hydrolase</keyword>
<evidence type="ECO:0000256" key="4">
    <source>
        <dbReference type="ARBA" id="ARBA00022729"/>
    </source>
</evidence>